<feature type="domain" description="Glycosyltransferase subfamily 4-like N-terminal" evidence="1">
    <location>
        <begin position="16"/>
        <end position="200"/>
    </location>
</feature>
<dbReference type="InterPro" id="IPR028098">
    <property type="entry name" value="Glyco_trans_4-like_N"/>
</dbReference>
<proteinExistence type="predicted"/>
<name>A0A7K3WQT6_9FLAO</name>
<keyword evidence="2" id="KW-0808">Transferase</keyword>
<sequence length="395" mass="44710">MHIALLTDGISPFVTGGMQRHSYHLAKKLLARGVKITLVHAVDHSDEIPSEGTVKEVLNAPEGMLSVVGLHFPKGMRMPGHYLRESYQYSCAIFEALKDEWVKFDFIYAKGFSAWCLLERKKKGFHSAPVGVKFHGYEMFQKSANLKGRLEQYMLRPPVVFNNRNANVVFSYGGQITEIIRKIGVAENQIIEIGSGVDDNWIVNEPKPESYVRKFIFVGRDERRKGVKELMAVSDVFAETKTEMHWVGPVYQSKATANNFHYFHGEIRDSEELKSIIDKCQVLIAPSHSEGMPNVILEAMARGLAVISTKVGAIPDMISDINGRLIPPANEKLLQKAIRQLAEMPEDELMKLRMESIKLVNQKFSWDSVADKTLEAIRRVTYSINQLEKENQKTS</sequence>
<reference evidence="2 3" key="1">
    <citation type="submission" date="2020-02" db="EMBL/GenBank/DDBJ databases">
        <title>Out from the shadows clarifying the taxonomy of the family Cryomorphaceae and related taxa by utilizing the GTDB taxonomic framework.</title>
        <authorList>
            <person name="Bowman J.P."/>
        </authorList>
    </citation>
    <scope>NUCLEOTIDE SEQUENCE [LARGE SCALE GENOMIC DNA]</scope>
    <source>
        <strain evidence="2 3">QSSC 1-22</strain>
    </source>
</reference>
<organism evidence="2 3">
    <name type="scientific">Cryomorpha ignava</name>
    <dbReference type="NCBI Taxonomy" id="101383"/>
    <lineage>
        <taxon>Bacteria</taxon>
        <taxon>Pseudomonadati</taxon>
        <taxon>Bacteroidota</taxon>
        <taxon>Flavobacteriia</taxon>
        <taxon>Flavobacteriales</taxon>
        <taxon>Cryomorphaceae</taxon>
        <taxon>Cryomorpha</taxon>
    </lineage>
</organism>
<dbReference type="Pfam" id="PF13439">
    <property type="entry name" value="Glyco_transf_4"/>
    <property type="match status" value="1"/>
</dbReference>
<dbReference type="Proteomes" id="UP000486602">
    <property type="component" value="Unassembled WGS sequence"/>
</dbReference>
<dbReference type="InterPro" id="IPR050194">
    <property type="entry name" value="Glycosyltransferase_grp1"/>
</dbReference>
<dbReference type="Pfam" id="PF13692">
    <property type="entry name" value="Glyco_trans_1_4"/>
    <property type="match status" value="1"/>
</dbReference>
<dbReference type="PANTHER" id="PTHR45947:SF3">
    <property type="entry name" value="SULFOQUINOVOSYL TRANSFERASE SQD2"/>
    <property type="match status" value="1"/>
</dbReference>
<keyword evidence="3" id="KW-1185">Reference proteome</keyword>
<dbReference type="RefSeq" id="WP_163285445.1">
    <property type="nucleotide sequence ID" value="NZ_JAAGVY010000019.1"/>
</dbReference>
<evidence type="ECO:0000313" key="3">
    <source>
        <dbReference type="Proteomes" id="UP000486602"/>
    </source>
</evidence>
<comment type="caution">
    <text evidence="2">The sequence shown here is derived from an EMBL/GenBank/DDBJ whole genome shotgun (WGS) entry which is preliminary data.</text>
</comment>
<dbReference type="EMBL" id="JAAGVY010000019">
    <property type="protein sequence ID" value="NEN24049.1"/>
    <property type="molecule type" value="Genomic_DNA"/>
</dbReference>
<dbReference type="Gene3D" id="3.40.50.2000">
    <property type="entry name" value="Glycogen Phosphorylase B"/>
    <property type="match status" value="2"/>
</dbReference>
<dbReference type="CDD" id="cd03801">
    <property type="entry name" value="GT4_PimA-like"/>
    <property type="match status" value="1"/>
</dbReference>
<dbReference type="SUPFAM" id="SSF53756">
    <property type="entry name" value="UDP-Glycosyltransferase/glycogen phosphorylase"/>
    <property type="match status" value="1"/>
</dbReference>
<dbReference type="GO" id="GO:0016757">
    <property type="term" value="F:glycosyltransferase activity"/>
    <property type="evidence" value="ECO:0007669"/>
    <property type="project" value="UniProtKB-ARBA"/>
</dbReference>
<evidence type="ECO:0000259" key="1">
    <source>
        <dbReference type="Pfam" id="PF13439"/>
    </source>
</evidence>
<protein>
    <submittedName>
        <fullName evidence="2">Glycosyltransferase family 4 protein</fullName>
    </submittedName>
</protein>
<gene>
    <name evidence="2" type="ORF">G3O08_11115</name>
</gene>
<evidence type="ECO:0000313" key="2">
    <source>
        <dbReference type="EMBL" id="NEN24049.1"/>
    </source>
</evidence>
<accession>A0A7K3WQT6</accession>
<dbReference type="AlphaFoldDB" id="A0A7K3WQT6"/>
<dbReference type="PANTHER" id="PTHR45947">
    <property type="entry name" value="SULFOQUINOVOSYL TRANSFERASE SQD2"/>
    <property type="match status" value="1"/>
</dbReference>